<feature type="region of interest" description="Disordered" evidence="2">
    <location>
        <begin position="298"/>
        <end position="323"/>
    </location>
</feature>
<dbReference type="InterPro" id="IPR036514">
    <property type="entry name" value="SGNH_hydro_sf"/>
</dbReference>
<dbReference type="AlphaFoldDB" id="A0A7S3VM41"/>
<organism evidence="4">
    <name type="scientific">Dunaliella tertiolecta</name>
    <name type="common">Green alga</name>
    <dbReference type="NCBI Taxonomy" id="3047"/>
    <lineage>
        <taxon>Eukaryota</taxon>
        <taxon>Viridiplantae</taxon>
        <taxon>Chlorophyta</taxon>
        <taxon>core chlorophytes</taxon>
        <taxon>Chlorophyceae</taxon>
        <taxon>CS clade</taxon>
        <taxon>Chlamydomonadales</taxon>
        <taxon>Dunaliellaceae</taxon>
        <taxon>Dunaliella</taxon>
    </lineage>
</organism>
<feature type="domain" description="SGNH hydrolase-type esterase" evidence="3">
    <location>
        <begin position="50"/>
        <end position="244"/>
    </location>
</feature>
<feature type="compositionally biased region" description="Basic and acidic residues" evidence="2">
    <location>
        <begin position="298"/>
        <end position="309"/>
    </location>
</feature>
<dbReference type="Pfam" id="PF13472">
    <property type="entry name" value="Lipase_GDSL_2"/>
    <property type="match status" value="1"/>
</dbReference>
<feature type="region of interest" description="Disordered" evidence="2">
    <location>
        <begin position="418"/>
        <end position="438"/>
    </location>
</feature>
<dbReference type="PANTHER" id="PTHR14209:SF19">
    <property type="entry name" value="ISOAMYL ACETATE-HYDROLYZING ESTERASE 1 HOMOLOG"/>
    <property type="match status" value="1"/>
</dbReference>
<dbReference type="CDD" id="cd01838">
    <property type="entry name" value="Isoamyl_acetate_hydrolase_like"/>
    <property type="match status" value="1"/>
</dbReference>
<feature type="compositionally biased region" description="Basic and acidic residues" evidence="2">
    <location>
        <begin position="418"/>
        <end position="434"/>
    </location>
</feature>
<protein>
    <recommendedName>
        <fullName evidence="3">SGNH hydrolase-type esterase domain-containing protein</fullName>
    </recommendedName>
</protein>
<dbReference type="FunFam" id="3.40.50.1110:FF:000002">
    <property type="entry name" value="isoamyl acetate-hydrolyzing esterase 1 homolog"/>
    <property type="match status" value="1"/>
</dbReference>
<feature type="compositionally biased region" description="Basic residues" evidence="2">
    <location>
        <begin position="1"/>
        <end position="13"/>
    </location>
</feature>
<dbReference type="SUPFAM" id="SSF52266">
    <property type="entry name" value="SGNH hydrolase"/>
    <property type="match status" value="1"/>
</dbReference>
<accession>A0A7S3VM41</accession>
<evidence type="ECO:0000313" key="4">
    <source>
        <dbReference type="EMBL" id="CAE0494391.1"/>
    </source>
</evidence>
<dbReference type="GO" id="GO:0016787">
    <property type="term" value="F:hydrolase activity"/>
    <property type="evidence" value="ECO:0007669"/>
    <property type="project" value="UniProtKB-KW"/>
</dbReference>
<feature type="region of interest" description="Disordered" evidence="2">
    <location>
        <begin position="1"/>
        <end position="23"/>
    </location>
</feature>
<feature type="compositionally biased region" description="Low complexity" evidence="2">
    <location>
        <begin position="14"/>
        <end position="23"/>
    </location>
</feature>
<dbReference type="EMBL" id="HBIP01016217">
    <property type="protein sequence ID" value="CAE0494391.1"/>
    <property type="molecule type" value="Transcribed_RNA"/>
</dbReference>
<evidence type="ECO:0000256" key="2">
    <source>
        <dbReference type="SAM" id="MobiDB-lite"/>
    </source>
</evidence>
<evidence type="ECO:0000256" key="1">
    <source>
        <dbReference type="ARBA" id="ARBA00022801"/>
    </source>
</evidence>
<dbReference type="InterPro" id="IPR045136">
    <property type="entry name" value="Iah1-like"/>
</dbReference>
<gene>
    <name evidence="4" type="ORF">DTER00134_LOCUS9464</name>
</gene>
<keyword evidence="1" id="KW-0378">Hydrolase</keyword>
<dbReference type="Gene3D" id="3.40.50.1110">
    <property type="entry name" value="SGNH hydrolase"/>
    <property type="match status" value="1"/>
</dbReference>
<proteinExistence type="predicted"/>
<dbReference type="InterPro" id="IPR013830">
    <property type="entry name" value="SGNH_hydro"/>
</dbReference>
<name>A0A7S3VM41_DUNTE</name>
<sequence>MAPKKAAPKKAAPKKVAPMQVAPKQAAPRKALLQDVPAPFAVQKQLILTLGDSLTERGYWEGGWVSRLSQAFSRKADVMHRGYGGFNTRMIKEVLPDILAGMPSRNMRAFATVWLGANDAAVCDGPSALQHVPLPEYKANLAAIVRGLQRNGGFDSVVLLTPPPVHDGGRKAWQIEKTDEATAANMPLDRTHAHTALYAAGCAEVAQEMGATCVDLYGLMQQTQGWETGFLCDGLHLTPEGNAAAFKALMDALKDRHPELMPESLLTQFPLWDWCAKQSPGQLSLALDHIRKPRHLTFDGRARKDKPESSDEESSDWDSSDEDAFGDEAYEFGTCDYLRSAGISTKQQQDQLKSEFTDAELKHMDSLRTSIKKGLTKAADQADKDCGGKSHLRDVANPIRDQVGKLLKKYQAYHRVPPQDKRGCKKKAEPEAEGMKQSSSGLLQELETLCMLAQMLGCADGCEGKVYDFDGDELLIAMDTAALECCKELQKLEAGQEASSSNSRSIRRRVALQNVTSAYDSKSYGFLFNIDQELKLSAGPLARSLLGPEEQGEQRDSKKARH</sequence>
<feature type="compositionally biased region" description="Acidic residues" evidence="2">
    <location>
        <begin position="310"/>
        <end position="323"/>
    </location>
</feature>
<evidence type="ECO:0000259" key="3">
    <source>
        <dbReference type="Pfam" id="PF13472"/>
    </source>
</evidence>
<dbReference type="PANTHER" id="PTHR14209">
    <property type="entry name" value="ISOAMYL ACETATE-HYDROLYZING ESTERASE 1"/>
    <property type="match status" value="1"/>
</dbReference>
<reference evidence="4" key="1">
    <citation type="submission" date="2021-01" db="EMBL/GenBank/DDBJ databases">
        <authorList>
            <person name="Corre E."/>
            <person name="Pelletier E."/>
            <person name="Niang G."/>
            <person name="Scheremetjew M."/>
            <person name="Finn R."/>
            <person name="Kale V."/>
            <person name="Holt S."/>
            <person name="Cochrane G."/>
            <person name="Meng A."/>
            <person name="Brown T."/>
            <person name="Cohen L."/>
        </authorList>
    </citation>
    <scope>NUCLEOTIDE SEQUENCE</scope>
    <source>
        <strain evidence="4">CCMP1320</strain>
    </source>
</reference>